<evidence type="ECO:0000313" key="7">
    <source>
        <dbReference type="Proteomes" id="UP000031914"/>
    </source>
</evidence>
<evidence type="ECO:0000256" key="2">
    <source>
        <dbReference type="ARBA" id="ARBA00022656"/>
    </source>
</evidence>
<name>A0ABM5SCJ3_YERRO</name>
<dbReference type="Pfam" id="PF04829">
    <property type="entry name" value="PT-VENN"/>
    <property type="match status" value="1"/>
</dbReference>
<evidence type="ECO:0000259" key="5">
    <source>
        <dbReference type="Pfam" id="PF04829"/>
    </source>
</evidence>
<dbReference type="Proteomes" id="UP000031914">
    <property type="component" value="Chromosome"/>
</dbReference>
<keyword evidence="7" id="KW-1185">Reference proteome</keyword>
<keyword evidence="4" id="KW-0843">Virulence</keyword>
<keyword evidence="2" id="KW-0800">Toxin</keyword>
<organism evidence="6 7">
    <name type="scientific">Yersinia rohdei</name>
    <dbReference type="NCBI Taxonomy" id="29485"/>
    <lineage>
        <taxon>Bacteria</taxon>
        <taxon>Pseudomonadati</taxon>
        <taxon>Pseudomonadota</taxon>
        <taxon>Gammaproteobacteria</taxon>
        <taxon>Enterobacterales</taxon>
        <taxon>Yersiniaceae</taxon>
        <taxon>Yersinia</taxon>
    </lineage>
</organism>
<dbReference type="EMBL" id="CP009787">
    <property type="protein sequence ID" value="AJJ10965.1"/>
    <property type="molecule type" value="Genomic_DNA"/>
</dbReference>
<proteinExistence type="predicted"/>
<evidence type="ECO:0000256" key="4">
    <source>
        <dbReference type="ARBA" id="ARBA00023026"/>
    </source>
</evidence>
<feature type="domain" description="VENN motif-containing" evidence="5">
    <location>
        <begin position="43"/>
        <end position="74"/>
    </location>
</feature>
<keyword evidence="3" id="KW-1266">Target cell cytoplasm</keyword>
<dbReference type="RefSeq" id="WP_261374028.1">
    <property type="nucleotide sequence ID" value="NZ_CABIHU010000044.1"/>
</dbReference>
<evidence type="ECO:0000256" key="1">
    <source>
        <dbReference type="ARBA" id="ARBA00004219"/>
    </source>
</evidence>
<gene>
    <name evidence="6" type="ORF">CH64_1849</name>
</gene>
<evidence type="ECO:0000256" key="3">
    <source>
        <dbReference type="ARBA" id="ARBA00022913"/>
    </source>
</evidence>
<evidence type="ECO:0000313" key="6">
    <source>
        <dbReference type="EMBL" id="AJJ10965.1"/>
    </source>
</evidence>
<sequence>MAHAVLGAVVGHFSGNATVGAISAFTAEAAAPAIIKAMGWDKDSLTEKQKQTVSALATLAAGLAGGLVGDSSSSCAGWEECGGE</sequence>
<dbReference type="InterPro" id="IPR006914">
    <property type="entry name" value="VENN_dom"/>
</dbReference>
<accession>A0ABM5SCJ3</accession>
<reference evidence="6 7" key="1">
    <citation type="journal article" date="2015" name="Genome Announc.">
        <title>Thirty-Two Complete Genome Assemblies of Nine Yersinia Species, Including Y. pestis, Y. pseudotuberculosis, and Y. enterocolitica.</title>
        <authorList>
            <person name="Johnson S.L."/>
            <person name="Daligault H.E."/>
            <person name="Davenport K.W."/>
            <person name="Jaissle J."/>
            <person name="Frey K.G."/>
            <person name="Ladner J.T."/>
            <person name="Broomall S.M."/>
            <person name="Bishop-Lilly K.A."/>
            <person name="Bruce D.C."/>
            <person name="Coyne S.R."/>
            <person name="Gibbons H.S."/>
            <person name="Lo C.C."/>
            <person name="Munk A.C."/>
            <person name="Rosenzweig C.N."/>
            <person name="Koroleva G.I."/>
            <person name="Palacios G.F."/>
            <person name="Redden C.L."/>
            <person name="Xu Y."/>
            <person name="Minogue T.D."/>
            <person name="Chain P.S."/>
        </authorList>
    </citation>
    <scope>NUCLEOTIDE SEQUENCE [LARGE SCALE GENOMIC DNA]</scope>
    <source>
        <strain evidence="6 7">YRA</strain>
    </source>
</reference>
<protein>
    <submittedName>
        <fullName evidence="6">Pre-toxin domain with VENN motif family protein</fullName>
    </submittedName>
</protein>
<comment type="subcellular location">
    <subcellularLocation>
        <location evidence="1">Target cell</location>
        <location evidence="1">Target cell cytoplasm</location>
    </subcellularLocation>
</comment>